<evidence type="ECO:0000313" key="3">
    <source>
        <dbReference type="Proteomes" id="UP000649179"/>
    </source>
</evidence>
<reference evidence="2" key="2">
    <citation type="submission" date="2020-09" db="EMBL/GenBank/DDBJ databases">
        <authorList>
            <person name="Sun Q."/>
            <person name="Zhou Y."/>
        </authorList>
    </citation>
    <scope>NUCLEOTIDE SEQUENCE</scope>
    <source>
        <strain evidence="2">CGMCC 1.16067</strain>
    </source>
</reference>
<dbReference type="Proteomes" id="UP000649179">
    <property type="component" value="Unassembled WGS sequence"/>
</dbReference>
<name>A0A917BNT3_9ACTN</name>
<evidence type="ECO:0000313" key="2">
    <source>
        <dbReference type="EMBL" id="GGF53324.1"/>
    </source>
</evidence>
<feature type="domain" description="Right handed beta helix" evidence="1">
    <location>
        <begin position="194"/>
        <end position="344"/>
    </location>
</feature>
<accession>A0A917BNT3</accession>
<protein>
    <recommendedName>
        <fullName evidence="1">Right handed beta helix domain-containing protein</fullName>
    </recommendedName>
</protein>
<dbReference type="SUPFAM" id="SSF51126">
    <property type="entry name" value="Pectin lyase-like"/>
    <property type="match status" value="1"/>
</dbReference>
<keyword evidence="3" id="KW-1185">Reference proteome</keyword>
<organism evidence="2 3">
    <name type="scientific">Marmoricola endophyticus</name>
    <dbReference type="NCBI Taxonomy" id="2040280"/>
    <lineage>
        <taxon>Bacteria</taxon>
        <taxon>Bacillati</taxon>
        <taxon>Actinomycetota</taxon>
        <taxon>Actinomycetes</taxon>
        <taxon>Propionibacteriales</taxon>
        <taxon>Nocardioidaceae</taxon>
        <taxon>Marmoricola</taxon>
    </lineage>
</organism>
<gene>
    <name evidence="2" type="ORF">GCM10011519_29040</name>
</gene>
<dbReference type="InterPro" id="IPR011050">
    <property type="entry name" value="Pectin_lyase_fold/virulence"/>
</dbReference>
<sequence>MSPPVPHDVSMATWARVAAVVVLLLAGAGLAAVLLRAGADDTAGQHTVACRNDDGDADRIQDAIDDSADGDEIVLAGTCLVDETIVLRGARGYRGASAATVVREARGSNLPAVLASDSWAANSQDTGSPISLRDLTIDANAKENPRAGDGVVIRSWRSQIADLHIIDAKQNCLRLTSRSQNGTDLTSTQVAGTIRGVFAQRCGDNGVYVEDKVNSVTDWNLVETVVGETGGDGIAMENAGGWTVRANHVYDAGGSGIDVFRLFATTITANYVEDFGTGSGLKAYLQGDAASVIDGNKLFQAGDRQDGVLLDLIGSSQGRSVATVTANVLVGNGTGTGLSYRTEGATLAVTSTGNSVSGVATPLTGVPPDAGY</sequence>
<dbReference type="AlphaFoldDB" id="A0A917BNT3"/>
<proteinExistence type="predicted"/>
<dbReference type="InterPro" id="IPR012334">
    <property type="entry name" value="Pectin_lyas_fold"/>
</dbReference>
<comment type="caution">
    <text evidence="2">The sequence shown here is derived from an EMBL/GenBank/DDBJ whole genome shotgun (WGS) entry which is preliminary data.</text>
</comment>
<reference evidence="2" key="1">
    <citation type="journal article" date="2014" name="Int. J. Syst. Evol. Microbiol.">
        <title>Complete genome sequence of Corynebacterium casei LMG S-19264T (=DSM 44701T), isolated from a smear-ripened cheese.</title>
        <authorList>
            <consortium name="US DOE Joint Genome Institute (JGI-PGF)"/>
            <person name="Walter F."/>
            <person name="Albersmeier A."/>
            <person name="Kalinowski J."/>
            <person name="Ruckert C."/>
        </authorList>
    </citation>
    <scope>NUCLEOTIDE SEQUENCE</scope>
    <source>
        <strain evidence="2">CGMCC 1.16067</strain>
    </source>
</reference>
<dbReference type="Pfam" id="PF13229">
    <property type="entry name" value="Beta_helix"/>
    <property type="match status" value="1"/>
</dbReference>
<dbReference type="InterPro" id="IPR039448">
    <property type="entry name" value="Beta_helix"/>
</dbReference>
<dbReference type="Gene3D" id="2.160.20.10">
    <property type="entry name" value="Single-stranded right-handed beta-helix, Pectin lyase-like"/>
    <property type="match status" value="1"/>
</dbReference>
<evidence type="ECO:0000259" key="1">
    <source>
        <dbReference type="Pfam" id="PF13229"/>
    </source>
</evidence>
<dbReference type="EMBL" id="BMKQ01000001">
    <property type="protein sequence ID" value="GGF53324.1"/>
    <property type="molecule type" value="Genomic_DNA"/>
</dbReference>